<keyword evidence="3" id="KW-1185">Reference proteome</keyword>
<dbReference type="STRING" id="1121014.N788_03935"/>
<dbReference type="PATRIC" id="fig|1121014.3.peg.1454"/>
<dbReference type="Gene3D" id="1.20.58.220">
    <property type="entry name" value="Phosphate transport system protein phou homolog 2, domain 2"/>
    <property type="match status" value="1"/>
</dbReference>
<reference evidence="2 3" key="2">
    <citation type="journal article" date="2015" name="Stand. Genomic Sci.">
        <title>High quality draft genomic sequence of Arenimonas donghaensis DSM 18148(T).</title>
        <authorList>
            <person name="Chen F."/>
            <person name="Wang H."/>
            <person name="Cao Y."/>
            <person name="Li X."/>
            <person name="Wang G."/>
        </authorList>
    </citation>
    <scope>NUCLEOTIDE SEQUENCE [LARGE SCALE GENOMIC DNA]</scope>
    <source>
        <strain evidence="2 3">HO3-R19</strain>
    </source>
</reference>
<dbReference type="RefSeq" id="WP_034223023.1">
    <property type="nucleotide sequence ID" value="NZ_AVCJ01000012.1"/>
</dbReference>
<comment type="caution">
    <text evidence="2">The sequence shown here is derived from an EMBL/GenBank/DDBJ whole genome shotgun (WGS) entry which is preliminary data.</text>
</comment>
<accession>A0A087MIR8</accession>
<protein>
    <submittedName>
        <fullName evidence="2">Pit accessory protein</fullName>
    </submittedName>
</protein>
<comment type="similarity">
    <text evidence="1">Belongs to the UPF0111 family.</text>
</comment>
<evidence type="ECO:0000256" key="1">
    <source>
        <dbReference type="ARBA" id="ARBA00008591"/>
    </source>
</evidence>
<proteinExistence type="inferred from homology"/>
<dbReference type="Proteomes" id="UP000029085">
    <property type="component" value="Unassembled WGS sequence"/>
</dbReference>
<dbReference type="OrthoDB" id="9797568at2"/>
<dbReference type="Pfam" id="PF01865">
    <property type="entry name" value="PhoU_div"/>
    <property type="match status" value="1"/>
</dbReference>
<name>A0A087MIR8_9GAMM</name>
<gene>
    <name evidence="2" type="ORF">N788_03935</name>
</gene>
<organism evidence="2 3">
    <name type="scientific">Arenimonas donghaensis DSM 18148 = HO3-R19</name>
    <dbReference type="NCBI Taxonomy" id="1121014"/>
    <lineage>
        <taxon>Bacteria</taxon>
        <taxon>Pseudomonadati</taxon>
        <taxon>Pseudomonadota</taxon>
        <taxon>Gammaproteobacteria</taxon>
        <taxon>Lysobacterales</taxon>
        <taxon>Lysobacteraceae</taxon>
        <taxon>Arenimonas</taxon>
    </lineage>
</organism>
<dbReference type="InterPro" id="IPR018445">
    <property type="entry name" value="Put_Phosphate_transp_reg"/>
</dbReference>
<dbReference type="InterPro" id="IPR052912">
    <property type="entry name" value="UPF0111_domain"/>
</dbReference>
<dbReference type="InterPro" id="IPR038078">
    <property type="entry name" value="PhoU-like_sf"/>
</dbReference>
<dbReference type="PANTHER" id="PTHR37298">
    <property type="entry name" value="UPF0111 PROTEIN YKAA"/>
    <property type="match status" value="1"/>
</dbReference>
<evidence type="ECO:0000313" key="2">
    <source>
        <dbReference type="EMBL" id="KFL36771.1"/>
    </source>
</evidence>
<sequence length="209" mass="23913">MFSLQTIFGKGDKFYGLLESSAAAARESVRALGELLSTPPAERSLDRFKLARQREKDLHAQISQELVNTFVTALEREDIEDLSNALYKIPKVVEKFAERYALASERVGDVDFIPRAAMLERACTVLEEMVGQLRKGMALETTKRMNDKLQAIESEADRLILEMYRDTYTNETDPMRYLILKDLYEILEKAIDRCRDAGNVIYHIVLKNA</sequence>
<reference evidence="3" key="1">
    <citation type="submission" date="2013-08" db="EMBL/GenBank/DDBJ databases">
        <title>Genome sequencing of Arenimonas donghaensis.</title>
        <authorList>
            <person name="Chen F."/>
            <person name="Wang G."/>
        </authorList>
    </citation>
    <scope>NUCLEOTIDE SEQUENCE [LARGE SCALE GENOMIC DNA]</scope>
    <source>
        <strain evidence="3">HO3-R19</strain>
    </source>
</reference>
<dbReference type="EMBL" id="AVCJ01000012">
    <property type="protein sequence ID" value="KFL36771.1"/>
    <property type="molecule type" value="Genomic_DNA"/>
</dbReference>
<dbReference type="AlphaFoldDB" id="A0A087MIR8"/>
<evidence type="ECO:0000313" key="3">
    <source>
        <dbReference type="Proteomes" id="UP000029085"/>
    </source>
</evidence>
<dbReference type="PANTHER" id="PTHR37298:SF1">
    <property type="entry name" value="UPF0111 PROTEIN YKAA"/>
    <property type="match status" value="1"/>
</dbReference>